<dbReference type="EMBL" id="PFEC01000017">
    <property type="protein sequence ID" value="PJE62098.1"/>
    <property type="molecule type" value="Genomic_DNA"/>
</dbReference>
<dbReference type="CDD" id="cd06532">
    <property type="entry name" value="Glyco_transf_25"/>
    <property type="match status" value="1"/>
</dbReference>
<evidence type="ECO:0000259" key="1">
    <source>
        <dbReference type="Pfam" id="PF01755"/>
    </source>
</evidence>
<evidence type="ECO:0000313" key="3">
    <source>
        <dbReference type="Proteomes" id="UP000230222"/>
    </source>
</evidence>
<protein>
    <recommendedName>
        <fullName evidence="1">Glycosyl transferase family 25 domain-containing protein</fullName>
    </recommendedName>
</protein>
<dbReference type="Proteomes" id="UP000230222">
    <property type="component" value="Unassembled WGS sequence"/>
</dbReference>
<reference evidence="3" key="1">
    <citation type="submission" date="2017-09" db="EMBL/GenBank/DDBJ databases">
        <title>Depth-based differentiation of microbial function through sediment-hosted aquifers and enrichment of novel symbionts in the deep terrestrial subsurface.</title>
        <authorList>
            <person name="Probst A.J."/>
            <person name="Ladd B."/>
            <person name="Jarett J.K."/>
            <person name="Geller-Mcgrath D.E."/>
            <person name="Sieber C.M.K."/>
            <person name="Emerson J.B."/>
            <person name="Anantharaman K."/>
            <person name="Thomas B.C."/>
            <person name="Malmstrom R."/>
            <person name="Stieglmeier M."/>
            <person name="Klingl A."/>
            <person name="Woyke T."/>
            <person name="Ryan C.M."/>
            <person name="Banfield J.F."/>
        </authorList>
    </citation>
    <scope>NUCLEOTIDE SEQUENCE [LARGE SCALE GENOMIC DNA]</scope>
</reference>
<accession>A0A2M8KQC8</accession>
<dbReference type="AlphaFoldDB" id="A0A2M8KQC8"/>
<gene>
    <name evidence="2" type="ORF">COU87_01050</name>
</gene>
<organism evidence="2 3">
    <name type="scientific">Candidatus Roizmanbacteria bacterium CG10_big_fil_rev_8_21_14_0_10_39_12</name>
    <dbReference type="NCBI Taxonomy" id="1974852"/>
    <lineage>
        <taxon>Bacteria</taxon>
        <taxon>Candidatus Roizmaniibacteriota</taxon>
    </lineage>
</organism>
<name>A0A2M8KQC8_9BACT</name>
<comment type="caution">
    <text evidence="2">The sequence shown here is derived from an EMBL/GenBank/DDBJ whole genome shotgun (WGS) entry which is preliminary data.</text>
</comment>
<feature type="domain" description="Glycosyl transferase family 25" evidence="1">
    <location>
        <begin position="10"/>
        <end position="221"/>
    </location>
</feature>
<proteinExistence type="predicted"/>
<sequence length="256" mass="29455">MITTTTSIRAIVINLKRSTDRRQAMEQQLQSLGIPFEFLEATDGSKLSDADLKKIYNEVGSRRHLKTPLTRNEIACAHSHLRVYERIIEAGFPYTLVLEDDAVLDESLPTVLNETFLSQKKFDWLQIDYVAVGFTFLNSWLKSVWHYGQRNPLFFVMATIKFPYIFICSLYEGIRERILQQSPAIVYFSRPLYLASAYIVTLEGAQKLTSFGLPIRFAADMLPNKARRFLSNFRMRAVAPKLARQNKNFVSEIGAR</sequence>
<dbReference type="InterPro" id="IPR002654">
    <property type="entry name" value="Glyco_trans_25"/>
</dbReference>
<dbReference type="Pfam" id="PF01755">
    <property type="entry name" value="Glyco_transf_25"/>
    <property type="match status" value="1"/>
</dbReference>
<evidence type="ECO:0000313" key="2">
    <source>
        <dbReference type="EMBL" id="PJE62098.1"/>
    </source>
</evidence>